<keyword evidence="1" id="KW-0175">Coiled coil</keyword>
<dbReference type="InterPro" id="IPR022275">
    <property type="entry name" value="NHPM_bacteriocin_SS_HylD"/>
</dbReference>
<sequence length="418" mass="44177">MNASGIFRKAALDRLSSPEQLDQTLTVASPRGWAAALVVAAAMAGVVVWSVVGAIPVRKAGQGLLIAEGGRVLDAPALGAGTLSELLVGLGEEVTAGEPVARISNPDLSLQLANLRAVVAERRDARTRLEQDLADEARLREASLAAQREALDTRLNAARSRLSYQQGRLSDLEALLAQKVVTRDALARARDEVAQARQDLAEVESGTADLRSRKIEAEIAAERRRREADEAIAEAERRVAELEARAARGAVVTAPETGRVTEIKQLPGAQLSAGQAVLALQTGGETLEVVMFVPPADGKAIRPGMPVQISPSTAPRESFGTLTGELVSVSDFPVSSDGIRAIVDNPGLVESFVQAGPPFLARVRIDRDPSSSSGYRWTSSKGSDLALSAGTLASVEVETATERPIDMVIPLLKEWTGL</sequence>
<protein>
    <recommendedName>
        <fullName evidence="5">NHLP bacteriocin system secretion protein</fullName>
    </recommendedName>
</protein>
<keyword evidence="2" id="KW-0472">Membrane</keyword>
<name>A0A162LZS7_9PROT</name>
<accession>A0A162LZS7</accession>
<dbReference type="Proteomes" id="UP000075787">
    <property type="component" value="Unassembled WGS sequence"/>
</dbReference>
<dbReference type="NCBIfam" id="TIGR03794">
    <property type="entry name" value="NHLM_micro_HlyD"/>
    <property type="match status" value="1"/>
</dbReference>
<gene>
    <name evidence="3" type="ORF">AUP44_19470</name>
</gene>
<dbReference type="GeneID" id="97242053"/>
<keyword evidence="2" id="KW-1133">Transmembrane helix</keyword>
<keyword evidence="2" id="KW-0812">Transmembrane</keyword>
<proteinExistence type="predicted"/>
<feature type="transmembrane region" description="Helical" evidence="2">
    <location>
        <begin position="33"/>
        <end position="55"/>
    </location>
</feature>
<dbReference type="RefSeq" id="WP_062761346.1">
    <property type="nucleotide sequence ID" value="NZ_CP121045.1"/>
</dbReference>
<reference evidence="3 4" key="1">
    <citation type="submission" date="2015-12" db="EMBL/GenBank/DDBJ databases">
        <title>Genome sequence of Tistrella mobilis MCCC 1A02139.</title>
        <authorList>
            <person name="Lu L."/>
            <person name="Lai Q."/>
            <person name="Shao Z."/>
            <person name="Qian P."/>
        </authorList>
    </citation>
    <scope>NUCLEOTIDE SEQUENCE [LARGE SCALE GENOMIC DNA]</scope>
    <source>
        <strain evidence="3 4">MCCC 1A02139</strain>
    </source>
</reference>
<organism evidence="3 4">
    <name type="scientific">Tistrella mobilis</name>
    <dbReference type="NCBI Taxonomy" id="171437"/>
    <lineage>
        <taxon>Bacteria</taxon>
        <taxon>Pseudomonadati</taxon>
        <taxon>Pseudomonadota</taxon>
        <taxon>Alphaproteobacteria</taxon>
        <taxon>Geminicoccales</taxon>
        <taxon>Geminicoccaceae</taxon>
        <taxon>Tistrella</taxon>
    </lineage>
</organism>
<evidence type="ECO:0000313" key="3">
    <source>
        <dbReference type="EMBL" id="KYO57671.1"/>
    </source>
</evidence>
<dbReference type="PANTHER" id="PTHR30386">
    <property type="entry name" value="MEMBRANE FUSION SUBUNIT OF EMRAB-TOLC MULTIDRUG EFFLUX PUMP"/>
    <property type="match status" value="1"/>
</dbReference>
<feature type="coiled-coil region" evidence="1">
    <location>
        <begin position="172"/>
        <end position="245"/>
    </location>
</feature>
<evidence type="ECO:0000256" key="1">
    <source>
        <dbReference type="SAM" id="Coils"/>
    </source>
</evidence>
<dbReference type="InterPro" id="IPR050739">
    <property type="entry name" value="MFP"/>
</dbReference>
<dbReference type="PANTHER" id="PTHR30386:SF28">
    <property type="entry name" value="EXPORTED PROTEIN"/>
    <property type="match status" value="1"/>
</dbReference>
<evidence type="ECO:0000313" key="4">
    <source>
        <dbReference type="Proteomes" id="UP000075787"/>
    </source>
</evidence>
<dbReference type="EMBL" id="LPZR01000010">
    <property type="protein sequence ID" value="KYO57671.1"/>
    <property type="molecule type" value="Genomic_DNA"/>
</dbReference>
<evidence type="ECO:0000256" key="2">
    <source>
        <dbReference type="SAM" id="Phobius"/>
    </source>
</evidence>
<dbReference type="OrthoDB" id="8439633at2"/>
<comment type="caution">
    <text evidence="3">The sequence shown here is derived from an EMBL/GenBank/DDBJ whole genome shotgun (WGS) entry which is preliminary data.</text>
</comment>
<evidence type="ECO:0008006" key="5">
    <source>
        <dbReference type="Google" id="ProtNLM"/>
    </source>
</evidence>
<dbReference type="AlphaFoldDB" id="A0A162LZS7"/>